<evidence type="ECO:0000313" key="1">
    <source>
        <dbReference type="EMBL" id="KAH8519888.1"/>
    </source>
</evidence>
<dbReference type="Proteomes" id="UP000807159">
    <property type="component" value="Chromosome 1"/>
</dbReference>
<gene>
    <name evidence="1" type="ORF">H0E87_001361</name>
</gene>
<name>A0A8T2ZRC5_POPDE</name>
<organism evidence="1 2">
    <name type="scientific">Populus deltoides</name>
    <name type="common">Eastern poplar</name>
    <name type="synonym">Eastern cottonwood</name>
    <dbReference type="NCBI Taxonomy" id="3696"/>
    <lineage>
        <taxon>Eukaryota</taxon>
        <taxon>Viridiplantae</taxon>
        <taxon>Streptophyta</taxon>
        <taxon>Embryophyta</taxon>
        <taxon>Tracheophyta</taxon>
        <taxon>Spermatophyta</taxon>
        <taxon>Magnoliopsida</taxon>
        <taxon>eudicotyledons</taxon>
        <taxon>Gunneridae</taxon>
        <taxon>Pentapetalae</taxon>
        <taxon>rosids</taxon>
        <taxon>fabids</taxon>
        <taxon>Malpighiales</taxon>
        <taxon>Salicaceae</taxon>
        <taxon>Saliceae</taxon>
        <taxon>Populus</taxon>
    </lineage>
</organism>
<reference evidence="1" key="1">
    <citation type="journal article" date="2021" name="J. Hered.">
        <title>Genome Assembly of Salicaceae Populus deltoides (Eastern Cottonwood) I-69 Based on Nanopore Sequencing and Hi-C Technologies.</title>
        <authorList>
            <person name="Bai S."/>
            <person name="Wu H."/>
            <person name="Zhang J."/>
            <person name="Pan Z."/>
            <person name="Zhao W."/>
            <person name="Li Z."/>
            <person name="Tong C."/>
        </authorList>
    </citation>
    <scope>NUCLEOTIDE SEQUENCE</scope>
    <source>
        <tissue evidence="1">Leaf</tissue>
    </source>
</reference>
<dbReference type="EMBL" id="JACEGQ020000001">
    <property type="protein sequence ID" value="KAH8519888.1"/>
    <property type="molecule type" value="Genomic_DNA"/>
</dbReference>
<keyword evidence="2" id="KW-1185">Reference proteome</keyword>
<accession>A0A8T2ZRC5</accession>
<protein>
    <submittedName>
        <fullName evidence="1">Uncharacterized protein</fullName>
    </submittedName>
</protein>
<comment type="caution">
    <text evidence="1">The sequence shown here is derived from an EMBL/GenBank/DDBJ whole genome shotgun (WGS) entry which is preliminary data.</text>
</comment>
<sequence>MSTTLSPLSLDIPLKSSIASGVSVKSEFSYRIRELREEEGFLKLLLEFRVENLIR</sequence>
<proteinExistence type="predicted"/>
<evidence type="ECO:0000313" key="2">
    <source>
        <dbReference type="Proteomes" id="UP000807159"/>
    </source>
</evidence>
<dbReference type="AlphaFoldDB" id="A0A8T2ZRC5"/>